<evidence type="ECO:0000256" key="4">
    <source>
        <dbReference type="ARBA" id="ARBA00023136"/>
    </source>
</evidence>
<evidence type="ECO:0000256" key="5">
    <source>
        <dbReference type="SAM" id="Phobius"/>
    </source>
</evidence>
<keyword evidence="2 5" id="KW-0812">Transmembrane</keyword>
<evidence type="ECO:0000256" key="1">
    <source>
        <dbReference type="ARBA" id="ARBA00004370"/>
    </source>
</evidence>
<proteinExistence type="predicted"/>
<evidence type="ECO:0000313" key="6">
    <source>
        <dbReference type="EMBL" id="GAA3822435.1"/>
    </source>
</evidence>
<reference evidence="7" key="1">
    <citation type="journal article" date="2019" name="Int. J. Syst. Evol. Microbiol.">
        <title>The Global Catalogue of Microorganisms (GCM) 10K type strain sequencing project: providing services to taxonomists for standard genome sequencing and annotation.</title>
        <authorList>
            <consortium name="The Broad Institute Genomics Platform"/>
            <consortium name="The Broad Institute Genome Sequencing Center for Infectious Disease"/>
            <person name="Wu L."/>
            <person name="Ma J."/>
        </authorList>
    </citation>
    <scope>NUCLEOTIDE SEQUENCE [LARGE SCALE GENOMIC DNA]</scope>
    <source>
        <strain evidence="7">JCM 16953</strain>
    </source>
</reference>
<accession>A0ABP7IN86</accession>
<name>A0ABP7IN86_9ACTN</name>
<comment type="caution">
    <text evidence="6">The sequence shown here is derived from an EMBL/GenBank/DDBJ whole genome shotgun (WGS) entry which is preliminary data.</text>
</comment>
<dbReference type="PANTHER" id="PTHR14948:SF25">
    <property type="entry name" value="DUF4190 DOMAIN-CONTAINING PROTEIN"/>
    <property type="match status" value="1"/>
</dbReference>
<dbReference type="Pfam" id="PF04505">
    <property type="entry name" value="CD225"/>
    <property type="match status" value="1"/>
</dbReference>
<evidence type="ECO:0000256" key="3">
    <source>
        <dbReference type="ARBA" id="ARBA00022989"/>
    </source>
</evidence>
<dbReference type="InterPro" id="IPR007593">
    <property type="entry name" value="CD225/Dispanin_fam"/>
</dbReference>
<dbReference type="Proteomes" id="UP001501821">
    <property type="component" value="Unassembled WGS sequence"/>
</dbReference>
<feature type="transmembrane region" description="Helical" evidence="5">
    <location>
        <begin position="70"/>
        <end position="96"/>
    </location>
</feature>
<sequence>MSYPNQPGVPGAPAGGQPPANNLVWGILTTLFCCLPLGVASIVFAAQVNGKWAAGDYAGAQESADKARKFAMWGAIAGVIVIVLYVILIVIIGVGASTNN</sequence>
<keyword evidence="3 5" id="KW-1133">Transmembrane helix</keyword>
<protein>
    <recommendedName>
        <fullName evidence="8">CD225/dispanin family protein</fullName>
    </recommendedName>
</protein>
<feature type="transmembrane region" description="Helical" evidence="5">
    <location>
        <begin position="23"/>
        <end position="49"/>
    </location>
</feature>
<organism evidence="6 7">
    <name type="scientific">Nocardioides panacisoli</name>
    <dbReference type="NCBI Taxonomy" id="627624"/>
    <lineage>
        <taxon>Bacteria</taxon>
        <taxon>Bacillati</taxon>
        <taxon>Actinomycetota</taxon>
        <taxon>Actinomycetes</taxon>
        <taxon>Propionibacteriales</taxon>
        <taxon>Nocardioidaceae</taxon>
        <taxon>Nocardioides</taxon>
    </lineage>
</organism>
<evidence type="ECO:0000256" key="2">
    <source>
        <dbReference type="ARBA" id="ARBA00022692"/>
    </source>
</evidence>
<comment type="subcellular location">
    <subcellularLocation>
        <location evidence="1">Membrane</location>
    </subcellularLocation>
</comment>
<dbReference type="EMBL" id="BAABAH010000008">
    <property type="protein sequence ID" value="GAA3822435.1"/>
    <property type="molecule type" value="Genomic_DNA"/>
</dbReference>
<dbReference type="PANTHER" id="PTHR14948">
    <property type="entry name" value="NG5"/>
    <property type="match status" value="1"/>
</dbReference>
<keyword evidence="7" id="KW-1185">Reference proteome</keyword>
<evidence type="ECO:0008006" key="8">
    <source>
        <dbReference type="Google" id="ProtNLM"/>
    </source>
</evidence>
<dbReference type="RefSeq" id="WP_344775873.1">
    <property type="nucleotide sequence ID" value="NZ_BAABAH010000008.1"/>
</dbReference>
<dbReference type="InterPro" id="IPR051423">
    <property type="entry name" value="CD225/Dispanin"/>
</dbReference>
<evidence type="ECO:0000313" key="7">
    <source>
        <dbReference type="Proteomes" id="UP001501821"/>
    </source>
</evidence>
<gene>
    <name evidence="6" type="ORF">GCM10022242_25000</name>
</gene>
<keyword evidence="4 5" id="KW-0472">Membrane</keyword>